<feature type="non-terminal residue" evidence="7">
    <location>
        <position position="1"/>
    </location>
</feature>
<evidence type="ECO:0000256" key="6">
    <source>
        <dbReference type="SAM" id="Phobius"/>
    </source>
</evidence>
<evidence type="ECO:0000256" key="1">
    <source>
        <dbReference type="ARBA" id="ARBA00004141"/>
    </source>
</evidence>
<gene>
    <name evidence="7" type="ORF">PMAYCL1PPCAC_16022</name>
</gene>
<dbReference type="AlphaFoldDB" id="A0AAN5HZB7"/>
<evidence type="ECO:0000313" key="8">
    <source>
        <dbReference type="Proteomes" id="UP001328107"/>
    </source>
</evidence>
<dbReference type="InterPro" id="IPR019421">
    <property type="entry name" value="7TM_GPCR_serpentine_rcpt_Srd"/>
</dbReference>
<feature type="transmembrane region" description="Helical" evidence="6">
    <location>
        <begin position="64"/>
        <end position="85"/>
    </location>
</feature>
<dbReference type="EMBL" id="BTRK01000004">
    <property type="protein sequence ID" value="GMR45826.1"/>
    <property type="molecule type" value="Genomic_DNA"/>
</dbReference>
<reference evidence="8" key="1">
    <citation type="submission" date="2022-10" db="EMBL/GenBank/DDBJ databases">
        <title>Genome assembly of Pristionchus species.</title>
        <authorList>
            <person name="Yoshida K."/>
            <person name="Sommer R.J."/>
        </authorList>
    </citation>
    <scope>NUCLEOTIDE SEQUENCE [LARGE SCALE GENOMIC DNA]</scope>
    <source>
        <strain evidence="8">RS5460</strain>
    </source>
</reference>
<dbReference type="Pfam" id="PF10317">
    <property type="entry name" value="7TM_GPCR_Srd"/>
    <property type="match status" value="1"/>
</dbReference>
<protein>
    <recommendedName>
        <fullName evidence="9">G protein-coupled receptor</fullName>
    </recommendedName>
</protein>
<keyword evidence="5 6" id="KW-0472">Membrane</keyword>
<evidence type="ECO:0000256" key="2">
    <source>
        <dbReference type="ARBA" id="ARBA00009166"/>
    </source>
</evidence>
<accession>A0AAN5HZB7</accession>
<dbReference type="GO" id="GO:0016020">
    <property type="term" value="C:membrane"/>
    <property type="evidence" value="ECO:0007669"/>
    <property type="project" value="UniProtKB-SubCell"/>
</dbReference>
<dbReference type="InterPro" id="IPR050920">
    <property type="entry name" value="Nematode_rcpt-like_delta"/>
</dbReference>
<organism evidence="7 8">
    <name type="scientific">Pristionchus mayeri</name>
    <dbReference type="NCBI Taxonomy" id="1317129"/>
    <lineage>
        <taxon>Eukaryota</taxon>
        <taxon>Metazoa</taxon>
        <taxon>Ecdysozoa</taxon>
        <taxon>Nematoda</taxon>
        <taxon>Chromadorea</taxon>
        <taxon>Rhabditida</taxon>
        <taxon>Rhabditina</taxon>
        <taxon>Diplogasteromorpha</taxon>
        <taxon>Diplogasteroidea</taxon>
        <taxon>Neodiplogasteridae</taxon>
        <taxon>Pristionchus</taxon>
    </lineage>
</organism>
<evidence type="ECO:0000256" key="5">
    <source>
        <dbReference type="ARBA" id="ARBA00023136"/>
    </source>
</evidence>
<sequence length="117" mass="12869">RLIPLHWTFLYVSYGPCTCLGSSWCYGGFAVILATTAISFVNVLICMGARLWILKHGSITRLRVWTTFLLGSGIPAIFVVIILVVSRVEDVVARELFTRAVSNETTGVVVTGENCFL</sequence>
<evidence type="ECO:0000256" key="3">
    <source>
        <dbReference type="ARBA" id="ARBA00022692"/>
    </source>
</evidence>
<keyword evidence="4 6" id="KW-1133">Transmembrane helix</keyword>
<dbReference type="PANTHER" id="PTHR22945:SF40">
    <property type="entry name" value="SERPENTINE RECEPTOR, CLASS D (DELTA)-RELATED"/>
    <property type="match status" value="1"/>
</dbReference>
<name>A0AAN5HZB7_9BILA</name>
<keyword evidence="8" id="KW-1185">Reference proteome</keyword>
<dbReference type="Proteomes" id="UP001328107">
    <property type="component" value="Unassembled WGS sequence"/>
</dbReference>
<dbReference type="PANTHER" id="PTHR22945">
    <property type="entry name" value="SERPENTINE RECEPTOR, CLASS D DELTA"/>
    <property type="match status" value="1"/>
</dbReference>
<proteinExistence type="inferred from homology"/>
<feature type="transmembrane region" description="Helical" evidence="6">
    <location>
        <begin position="29"/>
        <end position="52"/>
    </location>
</feature>
<comment type="caution">
    <text evidence="7">The sequence shown here is derived from an EMBL/GenBank/DDBJ whole genome shotgun (WGS) entry which is preliminary data.</text>
</comment>
<evidence type="ECO:0000313" key="7">
    <source>
        <dbReference type="EMBL" id="GMR45826.1"/>
    </source>
</evidence>
<comment type="subcellular location">
    <subcellularLocation>
        <location evidence="1">Membrane</location>
        <topology evidence="1">Multi-pass membrane protein</topology>
    </subcellularLocation>
</comment>
<comment type="similarity">
    <text evidence="2">Belongs to the nematode receptor-like protein srd family.</text>
</comment>
<keyword evidence="3 6" id="KW-0812">Transmembrane</keyword>
<evidence type="ECO:0000256" key="4">
    <source>
        <dbReference type="ARBA" id="ARBA00022989"/>
    </source>
</evidence>
<evidence type="ECO:0008006" key="9">
    <source>
        <dbReference type="Google" id="ProtNLM"/>
    </source>
</evidence>
<feature type="non-terminal residue" evidence="7">
    <location>
        <position position="117"/>
    </location>
</feature>